<accession>A0A6V7PZD8</accession>
<evidence type="ECO:0000256" key="2">
    <source>
        <dbReference type="SAM" id="Phobius"/>
    </source>
</evidence>
<keyword evidence="2" id="KW-0812">Transmembrane</keyword>
<feature type="compositionally biased region" description="Basic residues" evidence="1">
    <location>
        <begin position="196"/>
        <end position="217"/>
    </location>
</feature>
<feature type="transmembrane region" description="Helical" evidence="2">
    <location>
        <begin position="81"/>
        <end position="101"/>
    </location>
</feature>
<dbReference type="EMBL" id="LR862153">
    <property type="protein sequence ID" value="CAD1836110.1"/>
    <property type="molecule type" value="Genomic_DNA"/>
</dbReference>
<proteinExistence type="predicted"/>
<feature type="compositionally biased region" description="Basic residues" evidence="1">
    <location>
        <begin position="237"/>
        <end position="254"/>
    </location>
</feature>
<evidence type="ECO:0000313" key="3">
    <source>
        <dbReference type="EMBL" id="CAD1836110.1"/>
    </source>
</evidence>
<feature type="region of interest" description="Disordered" evidence="1">
    <location>
        <begin position="168"/>
        <end position="254"/>
    </location>
</feature>
<sequence>MISISVSELLTVILARDSFSFVICKVAERFEFNSLIPGDRAVTDNWISENTYHFSSPRPRPSIYVRCCHNHKLQRFVVMELSYSISCLLMSFFFVISLYQLCKRVFPKRRRDDDHRVSKMSSCSDHVDVAALSLPLPRGRGRCLWSATCTSWAAVAARGAGAAGAAARPADEPAAGGEGDGGGVDARGGAGDVHGARRGARGAHGVRGHALRRRRRQRGLDHHGAGRPRVAHAAPPLRHRLLHRRAPRRPARRPRACVDRLVRRSGPPPAAPSTSAASFLTAFNHTGNLVLSRDLLDMKEGEEFFYTQGG</sequence>
<keyword evidence="2" id="KW-1133">Transmembrane helix</keyword>
<evidence type="ECO:0000256" key="1">
    <source>
        <dbReference type="SAM" id="MobiDB-lite"/>
    </source>
</evidence>
<name>A0A6V7PZD8_ANACO</name>
<protein>
    <submittedName>
        <fullName evidence="3">Uncharacterized protein</fullName>
    </submittedName>
</protein>
<keyword evidence="2" id="KW-0472">Membrane</keyword>
<reference evidence="3" key="1">
    <citation type="submission" date="2020-07" db="EMBL/GenBank/DDBJ databases">
        <authorList>
            <person name="Lin J."/>
        </authorList>
    </citation>
    <scope>NUCLEOTIDE SEQUENCE</scope>
</reference>
<gene>
    <name evidence="3" type="ORF">CB5_LOCUS19321</name>
</gene>
<dbReference type="AlphaFoldDB" id="A0A6V7PZD8"/>
<feature type="compositionally biased region" description="Gly residues" evidence="1">
    <location>
        <begin position="176"/>
        <end position="192"/>
    </location>
</feature>
<organism evidence="3">
    <name type="scientific">Ananas comosus var. bracteatus</name>
    <name type="common">red pineapple</name>
    <dbReference type="NCBI Taxonomy" id="296719"/>
    <lineage>
        <taxon>Eukaryota</taxon>
        <taxon>Viridiplantae</taxon>
        <taxon>Streptophyta</taxon>
        <taxon>Embryophyta</taxon>
        <taxon>Tracheophyta</taxon>
        <taxon>Spermatophyta</taxon>
        <taxon>Magnoliopsida</taxon>
        <taxon>Liliopsida</taxon>
        <taxon>Poales</taxon>
        <taxon>Bromeliaceae</taxon>
        <taxon>Bromelioideae</taxon>
        <taxon>Ananas</taxon>
    </lineage>
</organism>